<evidence type="ECO:0000256" key="1">
    <source>
        <dbReference type="ARBA" id="ARBA00004141"/>
    </source>
</evidence>
<evidence type="ECO:0000313" key="10">
    <source>
        <dbReference type="Proteomes" id="UP001140011"/>
    </source>
</evidence>
<dbReference type="InterPro" id="IPR018495">
    <property type="entry name" value="Succ_DH_cyt_bsu_CS"/>
</dbReference>
<keyword evidence="6" id="KW-0408">Iron</keyword>
<keyword evidence="4" id="KW-0479">Metal-binding</keyword>
<sequence>MFSAATRTGVLGATRTSVSRSLATPAVRAFVATPMRQTEEPQSVVAERARKHRPVSPHLSIYQPQMSWVLSGLHRNTGVLIGGAAYMYAAMFGLAPAFGLDMSSAAMAGSLATLPAVVSISAKALISGCLSFHVFGTMRHLLWDSGRMVNNKGVITTGYAAMAASALATGYLTFF</sequence>
<proteinExistence type="predicted"/>
<organism evidence="9 10">
    <name type="scientific">Coemansia pectinata</name>
    <dbReference type="NCBI Taxonomy" id="1052879"/>
    <lineage>
        <taxon>Eukaryota</taxon>
        <taxon>Fungi</taxon>
        <taxon>Fungi incertae sedis</taxon>
        <taxon>Zoopagomycota</taxon>
        <taxon>Kickxellomycotina</taxon>
        <taxon>Kickxellomycetes</taxon>
        <taxon>Kickxellales</taxon>
        <taxon>Kickxellaceae</taxon>
        <taxon>Coemansia</taxon>
    </lineage>
</organism>
<gene>
    <name evidence="9" type="ORF">GGI19_004388</name>
</gene>
<dbReference type="Proteomes" id="UP001140011">
    <property type="component" value="Unassembled WGS sequence"/>
</dbReference>
<feature type="transmembrane region" description="Helical" evidence="8">
    <location>
        <begin position="79"/>
        <end position="100"/>
    </location>
</feature>
<dbReference type="Gene3D" id="1.20.1300.10">
    <property type="entry name" value="Fumarate reductase/succinate dehydrogenase, transmembrane subunit"/>
    <property type="match status" value="1"/>
</dbReference>
<dbReference type="GO" id="GO:0006099">
    <property type="term" value="P:tricarboxylic acid cycle"/>
    <property type="evidence" value="ECO:0007669"/>
    <property type="project" value="InterPro"/>
</dbReference>
<comment type="caution">
    <text evidence="9">The sequence shown here is derived from an EMBL/GenBank/DDBJ whole genome shotgun (WGS) entry which is preliminary data.</text>
</comment>
<evidence type="ECO:0000256" key="4">
    <source>
        <dbReference type="ARBA" id="ARBA00022723"/>
    </source>
</evidence>
<accession>A0A9W8GSQ6</accession>
<dbReference type="GO" id="GO:0005739">
    <property type="term" value="C:mitochondrion"/>
    <property type="evidence" value="ECO:0007669"/>
    <property type="project" value="GOC"/>
</dbReference>
<keyword evidence="3 8" id="KW-0812">Transmembrane</keyword>
<dbReference type="InterPro" id="IPR014314">
    <property type="entry name" value="Succ_DH_cytb556"/>
</dbReference>
<dbReference type="InterPro" id="IPR000701">
    <property type="entry name" value="SuccDH_FuR_B_TM-su"/>
</dbReference>
<dbReference type="Pfam" id="PF01127">
    <property type="entry name" value="Sdh_cyt"/>
    <property type="match status" value="1"/>
</dbReference>
<keyword evidence="2" id="KW-0349">Heme</keyword>
<evidence type="ECO:0000256" key="2">
    <source>
        <dbReference type="ARBA" id="ARBA00022617"/>
    </source>
</evidence>
<dbReference type="AlphaFoldDB" id="A0A9W8GSQ6"/>
<reference evidence="9" key="1">
    <citation type="submission" date="2022-07" db="EMBL/GenBank/DDBJ databases">
        <title>Phylogenomic reconstructions and comparative analyses of Kickxellomycotina fungi.</title>
        <authorList>
            <person name="Reynolds N.K."/>
            <person name="Stajich J.E."/>
            <person name="Barry K."/>
            <person name="Grigoriev I.V."/>
            <person name="Crous P."/>
            <person name="Smith M.E."/>
        </authorList>
    </citation>
    <scope>NUCLEOTIDE SEQUENCE</scope>
    <source>
        <strain evidence="9">BCRC 34297</strain>
    </source>
</reference>
<evidence type="ECO:0000256" key="6">
    <source>
        <dbReference type="ARBA" id="ARBA00023004"/>
    </source>
</evidence>
<evidence type="ECO:0000256" key="5">
    <source>
        <dbReference type="ARBA" id="ARBA00022989"/>
    </source>
</evidence>
<evidence type="ECO:0008006" key="11">
    <source>
        <dbReference type="Google" id="ProtNLM"/>
    </source>
</evidence>
<keyword evidence="5 8" id="KW-1133">Transmembrane helix</keyword>
<dbReference type="GO" id="GO:0006121">
    <property type="term" value="P:mitochondrial electron transport, succinate to ubiquinone"/>
    <property type="evidence" value="ECO:0007669"/>
    <property type="project" value="TreeGrafter"/>
</dbReference>
<dbReference type="GO" id="GO:0009055">
    <property type="term" value="F:electron transfer activity"/>
    <property type="evidence" value="ECO:0007669"/>
    <property type="project" value="InterPro"/>
</dbReference>
<keyword evidence="10" id="KW-1185">Reference proteome</keyword>
<name>A0A9W8GSQ6_9FUNG</name>
<evidence type="ECO:0000313" key="9">
    <source>
        <dbReference type="EMBL" id="KAJ2751584.1"/>
    </source>
</evidence>
<dbReference type="PROSITE" id="PS01000">
    <property type="entry name" value="SDH_CYT_1"/>
    <property type="match status" value="1"/>
</dbReference>
<evidence type="ECO:0000256" key="3">
    <source>
        <dbReference type="ARBA" id="ARBA00022692"/>
    </source>
</evidence>
<dbReference type="CDD" id="cd03499">
    <property type="entry name" value="SQR_TypeC_SdhC"/>
    <property type="match status" value="1"/>
</dbReference>
<comment type="subcellular location">
    <subcellularLocation>
        <location evidence="1">Membrane</location>
        <topology evidence="1">Multi-pass membrane protein</topology>
    </subcellularLocation>
</comment>
<keyword evidence="7 8" id="KW-0472">Membrane</keyword>
<dbReference type="InterPro" id="IPR034804">
    <property type="entry name" value="SQR/QFR_C/D"/>
</dbReference>
<feature type="transmembrane region" description="Helical" evidence="8">
    <location>
        <begin position="112"/>
        <end position="134"/>
    </location>
</feature>
<dbReference type="PANTHER" id="PTHR10978:SF5">
    <property type="entry name" value="SUCCINATE DEHYDROGENASE CYTOCHROME B560 SUBUNIT, MITOCHONDRIAL"/>
    <property type="match status" value="1"/>
</dbReference>
<dbReference type="SUPFAM" id="SSF81343">
    <property type="entry name" value="Fumarate reductase respiratory complex transmembrane subunits"/>
    <property type="match status" value="1"/>
</dbReference>
<evidence type="ECO:0000256" key="8">
    <source>
        <dbReference type="SAM" id="Phobius"/>
    </source>
</evidence>
<evidence type="ECO:0000256" key="7">
    <source>
        <dbReference type="ARBA" id="ARBA00023136"/>
    </source>
</evidence>
<protein>
    <recommendedName>
        <fullName evidence="11">Succinate dehydrogenase subunit C</fullName>
    </recommendedName>
</protein>
<dbReference type="OrthoDB" id="588261at2759"/>
<dbReference type="PANTHER" id="PTHR10978">
    <property type="entry name" value="SUCCINATE DEHYDROGENASE CYTOCHROME B560 SUBUNIT"/>
    <property type="match status" value="1"/>
</dbReference>
<feature type="transmembrane region" description="Helical" evidence="8">
    <location>
        <begin position="154"/>
        <end position="174"/>
    </location>
</feature>
<dbReference type="GO" id="GO:0016020">
    <property type="term" value="C:membrane"/>
    <property type="evidence" value="ECO:0007669"/>
    <property type="project" value="UniProtKB-SubCell"/>
</dbReference>
<dbReference type="GO" id="GO:0046872">
    <property type="term" value="F:metal ion binding"/>
    <property type="evidence" value="ECO:0007669"/>
    <property type="project" value="UniProtKB-KW"/>
</dbReference>
<dbReference type="EMBL" id="JANBUH010000382">
    <property type="protein sequence ID" value="KAJ2751584.1"/>
    <property type="molecule type" value="Genomic_DNA"/>
</dbReference>